<feature type="chain" id="PRO_5037888049" description="Antifreeze protein" evidence="1">
    <location>
        <begin position="29"/>
        <end position="131"/>
    </location>
</feature>
<keyword evidence="1" id="KW-0732">Signal</keyword>
<name>A0A942E0A6_9HYPH</name>
<organism evidence="2 3">
    <name type="scientific">Pseudaminobacter soli</name>
    <name type="common">ex Zhang et al. 2022</name>
    <dbReference type="NCBI Taxonomy" id="2831468"/>
    <lineage>
        <taxon>Bacteria</taxon>
        <taxon>Pseudomonadati</taxon>
        <taxon>Pseudomonadota</taxon>
        <taxon>Alphaproteobacteria</taxon>
        <taxon>Hyphomicrobiales</taxon>
        <taxon>Phyllobacteriaceae</taxon>
        <taxon>Pseudaminobacter</taxon>
    </lineage>
</organism>
<dbReference type="AlphaFoldDB" id="A0A942E0A6"/>
<feature type="signal peptide" evidence="1">
    <location>
        <begin position="1"/>
        <end position="28"/>
    </location>
</feature>
<evidence type="ECO:0000313" key="3">
    <source>
        <dbReference type="Proteomes" id="UP000680348"/>
    </source>
</evidence>
<sequence>MFRTIKAAAASALVGLASLVGMAGGAQAEGLYLNFGTPGVGVHVGGPSYVQYRDDWRDYRRNGWRDYRRDEWRWDRRMCTPERAMRKAERLGLYRVRVLDVRRRSIDIGGRRHGDRIVMTFGRAPNCPVIG</sequence>
<accession>A0A942E0A6</accession>
<gene>
    <name evidence="2" type="ORF">KEU06_20440</name>
</gene>
<evidence type="ECO:0008006" key="4">
    <source>
        <dbReference type="Google" id="ProtNLM"/>
    </source>
</evidence>
<proteinExistence type="predicted"/>
<evidence type="ECO:0000313" key="2">
    <source>
        <dbReference type="EMBL" id="MBS3650986.1"/>
    </source>
</evidence>
<dbReference type="RefSeq" id="WP_188256535.1">
    <property type="nucleotide sequence ID" value="NZ_JABVCF010000011.1"/>
</dbReference>
<keyword evidence="3" id="KW-1185">Reference proteome</keyword>
<reference evidence="2" key="1">
    <citation type="submission" date="2021-04" db="EMBL/GenBank/DDBJ databases">
        <title>Pseudaminobacter soli sp. nov., isolated from paddy soil contaminated by heavy metals.</title>
        <authorList>
            <person name="Zhang K."/>
        </authorList>
    </citation>
    <scope>NUCLEOTIDE SEQUENCE</scope>
    <source>
        <strain evidence="2">19-2017</strain>
    </source>
</reference>
<dbReference type="EMBL" id="JAGWCR010000011">
    <property type="protein sequence ID" value="MBS3650986.1"/>
    <property type="molecule type" value="Genomic_DNA"/>
</dbReference>
<protein>
    <recommendedName>
        <fullName evidence="4">Antifreeze protein</fullName>
    </recommendedName>
</protein>
<evidence type="ECO:0000256" key="1">
    <source>
        <dbReference type="SAM" id="SignalP"/>
    </source>
</evidence>
<comment type="caution">
    <text evidence="2">The sequence shown here is derived from an EMBL/GenBank/DDBJ whole genome shotgun (WGS) entry which is preliminary data.</text>
</comment>
<dbReference type="Proteomes" id="UP000680348">
    <property type="component" value="Unassembled WGS sequence"/>
</dbReference>